<evidence type="ECO:0000313" key="2">
    <source>
        <dbReference type="EMBL" id="CAG8615037.1"/>
    </source>
</evidence>
<protein>
    <submittedName>
        <fullName evidence="2">7420_t:CDS:1</fullName>
    </submittedName>
</protein>
<proteinExistence type="inferred from homology"/>
<organism evidence="2 3">
    <name type="scientific">Cetraspora pellucida</name>
    <dbReference type="NCBI Taxonomy" id="1433469"/>
    <lineage>
        <taxon>Eukaryota</taxon>
        <taxon>Fungi</taxon>
        <taxon>Fungi incertae sedis</taxon>
        <taxon>Mucoromycota</taxon>
        <taxon>Glomeromycotina</taxon>
        <taxon>Glomeromycetes</taxon>
        <taxon>Diversisporales</taxon>
        <taxon>Gigasporaceae</taxon>
        <taxon>Cetraspora</taxon>
    </lineage>
</organism>
<dbReference type="EMBL" id="CAJVQA010005184">
    <property type="protein sequence ID" value="CAG8615037.1"/>
    <property type="molecule type" value="Genomic_DNA"/>
</dbReference>
<dbReference type="InterPro" id="IPR050767">
    <property type="entry name" value="Sel1_AlgK"/>
</dbReference>
<evidence type="ECO:0000313" key="3">
    <source>
        <dbReference type="Proteomes" id="UP000789759"/>
    </source>
</evidence>
<dbReference type="InterPro" id="IPR006597">
    <property type="entry name" value="Sel1-like"/>
</dbReference>
<dbReference type="AlphaFoldDB" id="A0A9N9GNS1"/>
<dbReference type="InterPro" id="IPR036537">
    <property type="entry name" value="Adaptor_Cbl_N_dom_sf"/>
</dbReference>
<dbReference type="SMART" id="SM00671">
    <property type="entry name" value="SEL1"/>
    <property type="match status" value="2"/>
</dbReference>
<keyword evidence="3" id="KW-1185">Reference proteome</keyword>
<dbReference type="SUPFAM" id="SSF81901">
    <property type="entry name" value="HCP-like"/>
    <property type="match status" value="1"/>
</dbReference>
<dbReference type="Gene3D" id="1.25.40.10">
    <property type="entry name" value="Tetratricopeptide repeat domain"/>
    <property type="match status" value="1"/>
</dbReference>
<dbReference type="InterPro" id="IPR011990">
    <property type="entry name" value="TPR-like_helical_dom_sf"/>
</dbReference>
<dbReference type="PANTHER" id="PTHR11102:SF160">
    <property type="entry name" value="ERAD-ASSOCIATED E3 UBIQUITIN-PROTEIN LIGASE COMPONENT HRD3"/>
    <property type="match status" value="1"/>
</dbReference>
<dbReference type="CDD" id="cd21037">
    <property type="entry name" value="MLKL_NTD"/>
    <property type="match status" value="1"/>
</dbReference>
<dbReference type="InterPro" id="IPR059179">
    <property type="entry name" value="MLKL-like_MCAfunc"/>
</dbReference>
<gene>
    <name evidence="2" type="ORF">CPELLU_LOCUS7640</name>
</gene>
<dbReference type="OrthoDB" id="2411597at2759"/>
<dbReference type="PANTHER" id="PTHR11102">
    <property type="entry name" value="SEL-1-LIKE PROTEIN"/>
    <property type="match status" value="1"/>
</dbReference>
<dbReference type="Pfam" id="PF08238">
    <property type="entry name" value="Sel1"/>
    <property type="match status" value="2"/>
</dbReference>
<name>A0A9N9GNS1_9GLOM</name>
<comment type="similarity">
    <text evidence="1">Belongs to the sel-1 family.</text>
</comment>
<accession>A0A9N9GNS1</accession>
<dbReference type="Proteomes" id="UP000789759">
    <property type="component" value="Unassembled WGS sequence"/>
</dbReference>
<dbReference type="GO" id="GO:0007166">
    <property type="term" value="P:cell surface receptor signaling pathway"/>
    <property type="evidence" value="ECO:0007669"/>
    <property type="project" value="InterPro"/>
</dbReference>
<reference evidence="2" key="1">
    <citation type="submission" date="2021-06" db="EMBL/GenBank/DDBJ databases">
        <authorList>
            <person name="Kallberg Y."/>
            <person name="Tangrot J."/>
            <person name="Rosling A."/>
        </authorList>
    </citation>
    <scope>NUCLEOTIDE SEQUENCE</scope>
    <source>
        <strain evidence="2">FL966</strain>
    </source>
</reference>
<comment type="caution">
    <text evidence="2">The sequence shown here is derived from an EMBL/GenBank/DDBJ whole genome shotgun (WGS) entry which is preliminary data.</text>
</comment>
<dbReference type="Gene3D" id="1.20.930.20">
    <property type="entry name" value="Adaptor protein Cbl, N-terminal domain"/>
    <property type="match status" value="1"/>
</dbReference>
<evidence type="ECO:0000256" key="1">
    <source>
        <dbReference type="ARBA" id="ARBA00038101"/>
    </source>
</evidence>
<sequence>MSSEMPSFGSGVVNIGITIGGSLASLNPLIGTISEILNAIFQINEKAQYNKRISSSILARLLSVEAAIKYLLVKKEDFIDKFNDLKYLEALHSLKNVLDRIKVFTEQVTQLKGFEKVINAQNIEKNFKDLIEDYNKEQTNLVYQEIKNIKTRINSDDLIDIRSIEPTLLNDPPYGDDLFDESDLDPNDSINKVIQNEFKNLIQEAWKHESGARIRIPALYSRLSELSSIVKKSPSLIPIDSRTNNSLSVPEDFRDNVNRILTVEEGIKLHRTRIPENKEKAWKCFVDNAKLKSPLAIYWKGYYLWEGSYPNGAKRSEEQKEIDKSEARELFKKAAEEGVTDAQFWYAFSLPRTEENRAEFLHHLSEAAENGNAAALYSLGDVYLYGKAHVEMDKTKGLRYLKLAAHRGHLKATETLKNLDKNMLDIDVNFDINEP</sequence>